<dbReference type="AlphaFoldDB" id="A0A1I8H1U1"/>
<feature type="compositionally biased region" description="Basic and acidic residues" evidence="1">
    <location>
        <begin position="72"/>
        <end position="85"/>
    </location>
</feature>
<keyword evidence="2" id="KW-1185">Reference proteome</keyword>
<reference evidence="3" key="1">
    <citation type="submission" date="2016-11" db="UniProtKB">
        <authorList>
            <consortium name="WormBaseParasite"/>
        </authorList>
    </citation>
    <scope>IDENTIFICATION</scope>
</reference>
<organism evidence="2 3">
    <name type="scientific">Macrostomum lignano</name>
    <dbReference type="NCBI Taxonomy" id="282301"/>
    <lineage>
        <taxon>Eukaryota</taxon>
        <taxon>Metazoa</taxon>
        <taxon>Spiralia</taxon>
        <taxon>Lophotrochozoa</taxon>
        <taxon>Platyhelminthes</taxon>
        <taxon>Rhabditophora</taxon>
        <taxon>Macrostomorpha</taxon>
        <taxon>Macrostomida</taxon>
        <taxon>Macrostomidae</taxon>
        <taxon>Macrostomum</taxon>
    </lineage>
</organism>
<feature type="region of interest" description="Disordered" evidence="1">
    <location>
        <begin position="1"/>
        <end position="85"/>
    </location>
</feature>
<name>A0A1I8H1U1_9PLAT</name>
<dbReference type="WBParaSite" id="maker-uti_cns_0004043-snap-gene-0.2-mRNA-1">
    <property type="protein sequence ID" value="maker-uti_cns_0004043-snap-gene-0.2-mRNA-1"/>
    <property type="gene ID" value="maker-uti_cns_0004043-snap-gene-0.2"/>
</dbReference>
<sequence length="85" mass="9882">MQTRQSERRRTQHVYESYNSEERDNDEDTACYHDAQSRLRPSRQQLLNGPRPTLTSPRSCGRRPVRGAAVDKAPKDVQLEPDESR</sequence>
<evidence type="ECO:0000256" key="1">
    <source>
        <dbReference type="SAM" id="MobiDB-lite"/>
    </source>
</evidence>
<feature type="compositionally biased region" description="Polar residues" evidence="1">
    <location>
        <begin position="42"/>
        <end position="58"/>
    </location>
</feature>
<dbReference type="Proteomes" id="UP000095280">
    <property type="component" value="Unplaced"/>
</dbReference>
<evidence type="ECO:0000313" key="2">
    <source>
        <dbReference type="Proteomes" id="UP000095280"/>
    </source>
</evidence>
<protein>
    <submittedName>
        <fullName evidence="3">Uncharacterized protein</fullName>
    </submittedName>
</protein>
<accession>A0A1I8H1U1</accession>
<evidence type="ECO:0000313" key="3">
    <source>
        <dbReference type="WBParaSite" id="maker-uti_cns_0004043-snap-gene-0.2-mRNA-1"/>
    </source>
</evidence>
<proteinExistence type="predicted"/>